<comment type="similarity">
    <text evidence="2">Belongs to the BCCT transporter (TC 2.A.15) family.</text>
</comment>
<evidence type="ECO:0000313" key="9">
    <source>
        <dbReference type="EMBL" id="PJG60383.1"/>
    </source>
</evidence>
<dbReference type="OrthoDB" id="9775735at2"/>
<comment type="caution">
    <text evidence="9">The sequence shown here is derived from an EMBL/GenBank/DDBJ whole genome shotgun (WGS) entry which is preliminary data.</text>
</comment>
<keyword evidence="10" id="KW-1185">Reference proteome</keyword>
<evidence type="ECO:0000256" key="8">
    <source>
        <dbReference type="SAM" id="Phobius"/>
    </source>
</evidence>
<gene>
    <name evidence="9" type="ORF">CUC53_02440</name>
</gene>
<feature type="transmembrane region" description="Helical" evidence="8">
    <location>
        <begin position="7"/>
        <end position="25"/>
    </location>
</feature>
<feature type="transmembrane region" description="Helical" evidence="8">
    <location>
        <begin position="473"/>
        <end position="493"/>
    </location>
</feature>
<reference evidence="9 10" key="1">
    <citation type="submission" date="2017-11" db="EMBL/GenBank/DDBJ databases">
        <title>Draft genome sequence of environmental isolate Aeromonas cavernicola sp. nov. MDC 2508.</title>
        <authorList>
            <person name="Colston S.M."/>
            <person name="Navarro A."/>
            <person name="Martinez-Murcia A.J."/>
            <person name="Graf J."/>
        </authorList>
    </citation>
    <scope>NUCLEOTIDE SEQUENCE [LARGE SCALE GENOMIC DNA]</scope>
    <source>
        <strain evidence="9 10">MDC 2508</strain>
    </source>
</reference>
<proteinExistence type="inferred from homology"/>
<dbReference type="InterPro" id="IPR000060">
    <property type="entry name" value="BCCT_transptr"/>
</dbReference>
<protein>
    <submittedName>
        <fullName evidence="9">BCCT transporter</fullName>
    </submittedName>
</protein>
<feature type="transmembrane region" description="Helical" evidence="8">
    <location>
        <begin position="343"/>
        <end position="369"/>
    </location>
</feature>
<evidence type="ECO:0000313" key="10">
    <source>
        <dbReference type="Proteomes" id="UP000235861"/>
    </source>
</evidence>
<comment type="subcellular location">
    <subcellularLocation>
        <location evidence="1">Cell membrane</location>
        <topology evidence="1">Multi-pass membrane protein</topology>
    </subcellularLocation>
</comment>
<feature type="transmembrane region" description="Helical" evidence="8">
    <location>
        <begin position="183"/>
        <end position="211"/>
    </location>
</feature>
<dbReference type="Proteomes" id="UP000235861">
    <property type="component" value="Unassembled WGS sequence"/>
</dbReference>
<feature type="transmembrane region" description="Helical" evidence="8">
    <location>
        <begin position="310"/>
        <end position="331"/>
    </location>
</feature>
<feature type="transmembrane region" description="Helical" evidence="8">
    <location>
        <begin position="142"/>
        <end position="162"/>
    </location>
</feature>
<dbReference type="Pfam" id="PF02028">
    <property type="entry name" value="BCCT"/>
    <property type="match status" value="1"/>
</dbReference>
<sequence>MNKLRLLTFYPAFICMLVTVYFTVLDKTFFIETTSAINDVIINDMSWLFSLTAVLAVLLVGYAFFSPISRVKIGGNDAERIYTPFKWFAVSLTTVIAMGILFWSVAEPIVHYYNPPEYLGITPHSAEAVRFSMSTIFVHWTITPYCIYTVSSLVFALALHNLKMKFSIGSMLRPFVGRFIDGPIGDLVDGLALFAVVMGMSATLTSGLLVISEGLKSHLGLPVSPLSYALIAVVIMGTALLSASTGLHRGIQILSRINTWFYVAAILFIFTLGPSSYILSLGVETFGIYLSEFFQRNMVTGASGHSQWPGWWTIAFFASWFAWAPLTSLFLGKIARGYTVRQFIIVNVMLPCLFGFIWFSTFSGTSIYLDDLLDGALYRAYQETGFASVIYVLFDQFPLSSLISVLFILVCVISFITAADSNTDAIGNLCTETEQGKAISSSPLWIKAFWGSAIAFIAWISASYIGIDAVKMLFNLAGLPGMLIVIGAGISLIKFFGMVKIVDNQAVLEPDYQEEHPPHPIVEDSLSIVSK</sequence>
<feature type="transmembrane region" description="Helical" evidence="8">
    <location>
        <begin position="226"/>
        <end position="247"/>
    </location>
</feature>
<dbReference type="PANTHER" id="PTHR30047">
    <property type="entry name" value="HIGH-AFFINITY CHOLINE TRANSPORT PROTEIN-RELATED"/>
    <property type="match status" value="1"/>
</dbReference>
<name>A0A2H9U8L6_9GAMM</name>
<keyword evidence="4" id="KW-1003">Cell membrane</keyword>
<evidence type="ECO:0000256" key="4">
    <source>
        <dbReference type="ARBA" id="ARBA00022475"/>
    </source>
</evidence>
<feature type="transmembrane region" description="Helical" evidence="8">
    <location>
        <begin position="259"/>
        <end position="290"/>
    </location>
</feature>
<evidence type="ECO:0000256" key="1">
    <source>
        <dbReference type="ARBA" id="ARBA00004651"/>
    </source>
</evidence>
<keyword evidence="7 8" id="KW-0472">Membrane</keyword>
<evidence type="ECO:0000256" key="5">
    <source>
        <dbReference type="ARBA" id="ARBA00022692"/>
    </source>
</evidence>
<keyword evidence="6 8" id="KW-1133">Transmembrane helix</keyword>
<evidence type="ECO:0000256" key="2">
    <source>
        <dbReference type="ARBA" id="ARBA00005658"/>
    </source>
</evidence>
<evidence type="ECO:0000256" key="6">
    <source>
        <dbReference type="ARBA" id="ARBA00022989"/>
    </source>
</evidence>
<dbReference type="GO" id="GO:0022857">
    <property type="term" value="F:transmembrane transporter activity"/>
    <property type="evidence" value="ECO:0007669"/>
    <property type="project" value="InterPro"/>
</dbReference>
<dbReference type="RefSeq" id="WP_100292695.1">
    <property type="nucleotide sequence ID" value="NZ_PGGC01000015.1"/>
</dbReference>
<organism evidence="9 10">
    <name type="scientific">Aeromonas cavernicola</name>
    <dbReference type="NCBI Taxonomy" id="1006623"/>
    <lineage>
        <taxon>Bacteria</taxon>
        <taxon>Pseudomonadati</taxon>
        <taxon>Pseudomonadota</taxon>
        <taxon>Gammaproteobacteria</taxon>
        <taxon>Aeromonadales</taxon>
        <taxon>Aeromonadaceae</taxon>
        <taxon>Aeromonas</taxon>
    </lineage>
</organism>
<dbReference type="GO" id="GO:0005886">
    <property type="term" value="C:plasma membrane"/>
    <property type="evidence" value="ECO:0007669"/>
    <property type="project" value="UniProtKB-SubCell"/>
</dbReference>
<dbReference type="AlphaFoldDB" id="A0A2H9U8L6"/>
<keyword evidence="5 8" id="KW-0812">Transmembrane</keyword>
<feature type="transmembrane region" description="Helical" evidence="8">
    <location>
        <begin position="85"/>
        <end position="106"/>
    </location>
</feature>
<dbReference type="EMBL" id="PGGC01000015">
    <property type="protein sequence ID" value="PJG60383.1"/>
    <property type="molecule type" value="Genomic_DNA"/>
</dbReference>
<evidence type="ECO:0000256" key="7">
    <source>
        <dbReference type="ARBA" id="ARBA00023136"/>
    </source>
</evidence>
<evidence type="ECO:0000256" key="3">
    <source>
        <dbReference type="ARBA" id="ARBA00022448"/>
    </source>
</evidence>
<feature type="transmembrane region" description="Helical" evidence="8">
    <location>
        <begin position="389"/>
        <end position="416"/>
    </location>
</feature>
<keyword evidence="3" id="KW-0813">Transport</keyword>
<feature type="transmembrane region" description="Helical" evidence="8">
    <location>
        <begin position="444"/>
        <end position="467"/>
    </location>
</feature>
<accession>A0A2H9U8L6</accession>
<feature type="transmembrane region" description="Helical" evidence="8">
    <location>
        <begin position="45"/>
        <end position="65"/>
    </location>
</feature>
<dbReference type="PANTHER" id="PTHR30047:SF7">
    <property type="entry name" value="HIGH-AFFINITY CHOLINE TRANSPORT PROTEIN"/>
    <property type="match status" value="1"/>
</dbReference>